<accession>A0A5B7F7B7</accession>
<name>A0A5B7F7B7_PORTR</name>
<dbReference type="EMBL" id="VSRR010005392">
    <property type="protein sequence ID" value="MPC42322.1"/>
    <property type="molecule type" value="Genomic_DNA"/>
</dbReference>
<dbReference type="AlphaFoldDB" id="A0A5B7F7B7"/>
<reference evidence="1 2" key="1">
    <citation type="submission" date="2019-05" db="EMBL/GenBank/DDBJ databases">
        <title>Another draft genome of Portunus trituberculatus and its Hox gene families provides insights of decapod evolution.</title>
        <authorList>
            <person name="Jeong J.-H."/>
            <person name="Song I."/>
            <person name="Kim S."/>
            <person name="Choi T."/>
            <person name="Kim D."/>
            <person name="Ryu S."/>
            <person name="Kim W."/>
        </authorList>
    </citation>
    <scope>NUCLEOTIDE SEQUENCE [LARGE SCALE GENOMIC DNA]</scope>
    <source>
        <tissue evidence="1">Muscle</tissue>
    </source>
</reference>
<organism evidence="1 2">
    <name type="scientific">Portunus trituberculatus</name>
    <name type="common">Swimming crab</name>
    <name type="synonym">Neptunus trituberculatus</name>
    <dbReference type="NCBI Taxonomy" id="210409"/>
    <lineage>
        <taxon>Eukaryota</taxon>
        <taxon>Metazoa</taxon>
        <taxon>Ecdysozoa</taxon>
        <taxon>Arthropoda</taxon>
        <taxon>Crustacea</taxon>
        <taxon>Multicrustacea</taxon>
        <taxon>Malacostraca</taxon>
        <taxon>Eumalacostraca</taxon>
        <taxon>Eucarida</taxon>
        <taxon>Decapoda</taxon>
        <taxon>Pleocyemata</taxon>
        <taxon>Brachyura</taxon>
        <taxon>Eubrachyura</taxon>
        <taxon>Portunoidea</taxon>
        <taxon>Portunidae</taxon>
        <taxon>Portuninae</taxon>
        <taxon>Portunus</taxon>
    </lineage>
</organism>
<comment type="caution">
    <text evidence="1">The sequence shown here is derived from an EMBL/GenBank/DDBJ whole genome shotgun (WGS) entry which is preliminary data.</text>
</comment>
<evidence type="ECO:0000313" key="2">
    <source>
        <dbReference type="Proteomes" id="UP000324222"/>
    </source>
</evidence>
<evidence type="ECO:0000313" key="1">
    <source>
        <dbReference type="EMBL" id="MPC42322.1"/>
    </source>
</evidence>
<protein>
    <submittedName>
        <fullName evidence="1">Uncharacterized protein</fullName>
    </submittedName>
</protein>
<keyword evidence="2" id="KW-1185">Reference proteome</keyword>
<dbReference type="Proteomes" id="UP000324222">
    <property type="component" value="Unassembled WGS sequence"/>
</dbReference>
<proteinExistence type="predicted"/>
<gene>
    <name evidence="1" type="ORF">E2C01_035941</name>
</gene>
<sequence length="144" mass="15558">MVRRRQHYAAEGVLGALSVGCCMFVKQVFRIALNTTPQCLLVKSEMFEPRALLNRAEPTITGTVSAPSELRVHRGKVCHEALPRIPTAAEWMFSNNEVCALALWVVGTGRSGSGLNVAMPNGVAADRSVALVEDGGDNFESIFL</sequence>